<reference evidence="1 2" key="1">
    <citation type="journal article" date="2010" name="Stand. Genomic Sci.">
        <title>Complete genome sequence of Haloterrigena turkmenica type strain (4k).</title>
        <authorList>
            <person name="Saunders E."/>
            <person name="Tindall B.J."/>
            <person name="Fahnrich R."/>
            <person name="Lapidus A."/>
            <person name="Copeland A."/>
            <person name="Del Rio T.G."/>
            <person name="Lucas S."/>
            <person name="Chen F."/>
            <person name="Tice H."/>
            <person name="Cheng J.F."/>
            <person name="Han C."/>
            <person name="Detter J.C."/>
            <person name="Bruce D."/>
            <person name="Goodwin L."/>
            <person name="Chain P."/>
            <person name="Pitluck S."/>
            <person name="Pati A."/>
            <person name="Ivanova N."/>
            <person name="Mavromatis K."/>
            <person name="Chen A."/>
            <person name="Palaniappan K."/>
            <person name="Land M."/>
            <person name="Hauser L."/>
            <person name="Chang Y.J."/>
            <person name="Jeffries C.D."/>
            <person name="Brettin T."/>
            <person name="Rohde M."/>
            <person name="Goker M."/>
            <person name="Bristow J."/>
            <person name="Eisen J.A."/>
            <person name="Markowitz V."/>
            <person name="Hugenholtz P."/>
            <person name="Klenk H.P."/>
            <person name="Kyrpides N.C."/>
        </authorList>
    </citation>
    <scope>NUCLEOTIDE SEQUENCE [LARGE SCALE GENOMIC DNA]</scope>
    <source>
        <strain evidence="2">ATCC 51198 / DSM 5511 / JCM 9101 / NCIMB 13204 / VKM B-1734 / 4k</strain>
    </source>
</reference>
<name>D2RRY6_HALTV</name>
<evidence type="ECO:0000313" key="1">
    <source>
        <dbReference type="EMBL" id="ADB62603.1"/>
    </source>
</evidence>
<dbReference type="AlphaFoldDB" id="D2RRY6"/>
<organism evidence="1 2">
    <name type="scientific">Haloterrigena turkmenica (strain ATCC 51198 / DSM 5511 / JCM 9101 / NCIMB 13204 / VKM B-1734 / 4k)</name>
    <name type="common">Halococcus turkmenicus</name>
    <dbReference type="NCBI Taxonomy" id="543526"/>
    <lineage>
        <taxon>Archaea</taxon>
        <taxon>Methanobacteriati</taxon>
        <taxon>Methanobacteriota</taxon>
        <taxon>Stenosarchaea group</taxon>
        <taxon>Halobacteria</taxon>
        <taxon>Halobacteriales</taxon>
        <taxon>Natrialbaceae</taxon>
        <taxon>Haloterrigena</taxon>
    </lineage>
</organism>
<dbReference type="HOGENOM" id="CLU_2597644_0_0_2"/>
<accession>D2RRY6</accession>
<sequence>MVVVMAAENEQITEPPTCSGCEIEMEFRGAGTMRTVPVVGQEIEFRQYSCPECGRGARLERREHEEEWSRPIL</sequence>
<dbReference type="Proteomes" id="UP000001903">
    <property type="component" value="Chromosome"/>
</dbReference>
<evidence type="ECO:0000313" key="2">
    <source>
        <dbReference type="Proteomes" id="UP000001903"/>
    </source>
</evidence>
<dbReference type="eggNOG" id="arCOG11854">
    <property type="taxonomic scope" value="Archaea"/>
</dbReference>
<keyword evidence="2" id="KW-1185">Reference proteome</keyword>
<protein>
    <submittedName>
        <fullName evidence="1">Uncharacterized protein</fullName>
    </submittedName>
</protein>
<dbReference type="KEGG" id="htu:Htur_3741"/>
<dbReference type="EMBL" id="CP001860">
    <property type="protein sequence ID" value="ADB62603.1"/>
    <property type="molecule type" value="Genomic_DNA"/>
</dbReference>
<proteinExistence type="predicted"/>
<gene>
    <name evidence="1" type="ordered locus">Htur_3741</name>
</gene>